<dbReference type="InterPro" id="IPR013087">
    <property type="entry name" value="Znf_C2H2_type"/>
</dbReference>
<dbReference type="GO" id="GO:0008270">
    <property type="term" value="F:zinc ion binding"/>
    <property type="evidence" value="ECO:0007669"/>
    <property type="project" value="UniProtKB-KW"/>
</dbReference>
<feature type="domain" description="C2H2-type" evidence="3">
    <location>
        <begin position="218"/>
        <end position="246"/>
    </location>
</feature>
<sequence length="294" mass="32251">MVRRPRGTRALSSNEQRVTVNDQHDSSSRWDDLDPPEACEGSSEHGRISEYSCYAGVGGGDDDDARVLFGVTTDDLRQPHTQTAISFSSSSQELGIVHSASGSLHGAQHDSRSTLTTSPTYLDVPYSPLQDEETLPWEGTPIPATNISPPAHRNDTPAEPEPSFSLEDYLVTFSDDGESSSNDNGSFSSPDGGEVSSNNMISPSPSSASSSRAQPTRHACKSCPTTCGSRDSLKRHEREQHSATKPYRWQCPFKNCKKQGWVYDRRYNAKRHVVRAHPTFPSSKIPDLLESLPE</sequence>
<evidence type="ECO:0000256" key="1">
    <source>
        <dbReference type="PROSITE-ProRule" id="PRU00042"/>
    </source>
</evidence>
<dbReference type="SMART" id="SM00355">
    <property type="entry name" value="ZnF_C2H2"/>
    <property type="match status" value="2"/>
</dbReference>
<dbReference type="AlphaFoldDB" id="A0A9P4YUY8"/>
<accession>A0A9P4YUY8</accession>
<dbReference type="Proteomes" id="UP000749293">
    <property type="component" value="Unassembled WGS sequence"/>
</dbReference>
<protein>
    <recommendedName>
        <fullName evidence="3">C2H2-type domain-containing protein</fullName>
    </recommendedName>
</protein>
<dbReference type="Gene3D" id="3.30.160.60">
    <property type="entry name" value="Classic Zinc Finger"/>
    <property type="match status" value="1"/>
</dbReference>
<organism evidence="4 5">
    <name type="scientific">Geosmithia morbida</name>
    <dbReference type="NCBI Taxonomy" id="1094350"/>
    <lineage>
        <taxon>Eukaryota</taxon>
        <taxon>Fungi</taxon>
        <taxon>Dikarya</taxon>
        <taxon>Ascomycota</taxon>
        <taxon>Pezizomycotina</taxon>
        <taxon>Sordariomycetes</taxon>
        <taxon>Hypocreomycetidae</taxon>
        <taxon>Hypocreales</taxon>
        <taxon>Bionectriaceae</taxon>
        <taxon>Geosmithia</taxon>
    </lineage>
</organism>
<evidence type="ECO:0000313" key="4">
    <source>
        <dbReference type="EMBL" id="KAF4121484.1"/>
    </source>
</evidence>
<feature type="compositionally biased region" description="Basic and acidic residues" evidence="2">
    <location>
        <begin position="22"/>
        <end position="32"/>
    </location>
</feature>
<feature type="region of interest" description="Disordered" evidence="2">
    <location>
        <begin position="98"/>
        <end position="244"/>
    </location>
</feature>
<keyword evidence="1" id="KW-0862">Zinc</keyword>
<dbReference type="PROSITE" id="PS00028">
    <property type="entry name" value="ZINC_FINGER_C2H2_1"/>
    <property type="match status" value="1"/>
</dbReference>
<gene>
    <name evidence="4" type="ORF">GMORB2_1891</name>
</gene>
<feature type="compositionally biased region" description="Basic and acidic residues" evidence="2">
    <location>
        <begin position="231"/>
        <end position="242"/>
    </location>
</feature>
<comment type="caution">
    <text evidence="4">The sequence shown here is derived from an EMBL/GenBank/DDBJ whole genome shotgun (WGS) entry which is preliminary data.</text>
</comment>
<proteinExistence type="predicted"/>
<evidence type="ECO:0000256" key="2">
    <source>
        <dbReference type="SAM" id="MobiDB-lite"/>
    </source>
</evidence>
<dbReference type="GeneID" id="55968121"/>
<keyword evidence="1" id="KW-0479">Metal-binding</keyword>
<evidence type="ECO:0000313" key="5">
    <source>
        <dbReference type="Proteomes" id="UP000749293"/>
    </source>
</evidence>
<keyword evidence="1" id="KW-0863">Zinc-finger</keyword>
<reference evidence="4" key="1">
    <citation type="submission" date="2020-03" db="EMBL/GenBank/DDBJ databases">
        <title>Site-based positive gene gene selection in Geosmithia morbida across the United States reveals a broad range of putative effectors and factors for local host and environmental adapation.</title>
        <authorList>
            <person name="Onufrak A."/>
            <person name="Murdoch R.W."/>
            <person name="Gazis R."/>
            <person name="Huff M."/>
            <person name="Staton M."/>
            <person name="Klingeman W."/>
            <person name="Hadziabdic D."/>
        </authorList>
    </citation>
    <scope>NUCLEOTIDE SEQUENCE</scope>
    <source>
        <strain evidence="4">1262</strain>
    </source>
</reference>
<keyword evidence="5" id="KW-1185">Reference proteome</keyword>
<dbReference type="EMBL" id="JAANYQ010000012">
    <property type="protein sequence ID" value="KAF4121484.1"/>
    <property type="molecule type" value="Genomic_DNA"/>
</dbReference>
<feature type="region of interest" description="Disordered" evidence="2">
    <location>
        <begin position="1"/>
        <end position="46"/>
    </location>
</feature>
<dbReference type="PROSITE" id="PS50157">
    <property type="entry name" value="ZINC_FINGER_C2H2_2"/>
    <property type="match status" value="1"/>
</dbReference>
<dbReference type="RefSeq" id="XP_035320136.1">
    <property type="nucleotide sequence ID" value="XM_035463872.1"/>
</dbReference>
<feature type="compositionally biased region" description="Low complexity" evidence="2">
    <location>
        <begin position="179"/>
        <end position="211"/>
    </location>
</feature>
<feature type="compositionally biased region" description="Polar residues" evidence="2">
    <location>
        <begin position="10"/>
        <end position="21"/>
    </location>
</feature>
<name>A0A9P4YUY8_9HYPO</name>
<evidence type="ECO:0000259" key="3">
    <source>
        <dbReference type="PROSITE" id="PS50157"/>
    </source>
</evidence>